<reference evidence="7 8" key="1">
    <citation type="submission" date="2024-09" db="EMBL/GenBank/DDBJ databases">
        <authorList>
            <person name="Sun Q."/>
            <person name="Mori K."/>
        </authorList>
    </citation>
    <scope>NUCLEOTIDE SEQUENCE [LARGE SCALE GENOMIC DNA]</scope>
    <source>
        <strain evidence="7 8">JCM 9626</strain>
    </source>
</reference>
<sequence>MTEATQVTRDLACVAALLDGSDQAFRELVERCQPAMLRLANVYSPSGAVAEEIVQESWMAVLDGLASYQGQAQLRSWICSIVVNIARRYSARESRATPLATLAHAEGEGHDSSVAMDRFFPPGSEYAGHWRSLPSDWSERPETAALSQELRDVIYQAVETLPEAQRVVVVLRDLEGWAPDEVATVLQVTAGHQRVLLHRGRAKVRTAVEHYVGT</sequence>
<comment type="caution">
    <text evidence="7">The sequence shown here is derived from an EMBL/GenBank/DDBJ whole genome shotgun (WGS) entry which is preliminary data.</text>
</comment>
<dbReference type="RefSeq" id="WP_140010201.1">
    <property type="nucleotide sequence ID" value="NZ_JBHMDG010000014.1"/>
</dbReference>
<name>A0ABV5KAP8_9ACTN</name>
<dbReference type="PANTHER" id="PTHR43133:SF53">
    <property type="entry name" value="ECF RNA POLYMERASE SIGMA-E FACTOR"/>
    <property type="match status" value="1"/>
</dbReference>
<dbReference type="SUPFAM" id="SSF88659">
    <property type="entry name" value="Sigma3 and sigma4 domains of RNA polymerase sigma factors"/>
    <property type="match status" value="1"/>
</dbReference>
<keyword evidence="8" id="KW-1185">Reference proteome</keyword>
<organism evidence="7 8">
    <name type="scientific">Nocardioides plantarum</name>
    <dbReference type="NCBI Taxonomy" id="29299"/>
    <lineage>
        <taxon>Bacteria</taxon>
        <taxon>Bacillati</taxon>
        <taxon>Actinomycetota</taxon>
        <taxon>Actinomycetes</taxon>
        <taxon>Propionibacteriales</taxon>
        <taxon>Nocardioidaceae</taxon>
        <taxon>Nocardioides</taxon>
    </lineage>
</organism>
<dbReference type="CDD" id="cd06171">
    <property type="entry name" value="Sigma70_r4"/>
    <property type="match status" value="1"/>
</dbReference>
<evidence type="ECO:0000256" key="1">
    <source>
        <dbReference type="ARBA" id="ARBA00010641"/>
    </source>
</evidence>
<gene>
    <name evidence="7" type="ORF">ACFFRI_12205</name>
</gene>
<evidence type="ECO:0000313" key="7">
    <source>
        <dbReference type="EMBL" id="MFB9313807.1"/>
    </source>
</evidence>
<dbReference type="PANTHER" id="PTHR43133">
    <property type="entry name" value="RNA POLYMERASE ECF-TYPE SIGMA FACTO"/>
    <property type="match status" value="1"/>
</dbReference>
<dbReference type="Pfam" id="PF08281">
    <property type="entry name" value="Sigma70_r4_2"/>
    <property type="match status" value="1"/>
</dbReference>
<feature type="domain" description="RNA polymerase sigma factor 70 region 4 type 2" evidence="6">
    <location>
        <begin position="152"/>
        <end position="203"/>
    </location>
</feature>
<dbReference type="InterPro" id="IPR036388">
    <property type="entry name" value="WH-like_DNA-bd_sf"/>
</dbReference>
<evidence type="ECO:0000259" key="6">
    <source>
        <dbReference type="Pfam" id="PF08281"/>
    </source>
</evidence>
<keyword evidence="3" id="KW-0731">Sigma factor</keyword>
<dbReference type="InterPro" id="IPR007627">
    <property type="entry name" value="RNA_pol_sigma70_r2"/>
</dbReference>
<comment type="similarity">
    <text evidence="1">Belongs to the sigma-70 factor family. ECF subfamily.</text>
</comment>
<evidence type="ECO:0000313" key="8">
    <source>
        <dbReference type="Proteomes" id="UP001589750"/>
    </source>
</evidence>
<dbReference type="InterPro" id="IPR013325">
    <property type="entry name" value="RNA_pol_sigma_r2"/>
</dbReference>
<dbReference type="InterPro" id="IPR013324">
    <property type="entry name" value="RNA_pol_sigma_r3/r4-like"/>
</dbReference>
<dbReference type="Gene3D" id="1.10.10.10">
    <property type="entry name" value="Winged helix-like DNA-binding domain superfamily/Winged helix DNA-binding domain"/>
    <property type="match status" value="1"/>
</dbReference>
<dbReference type="SUPFAM" id="SSF88946">
    <property type="entry name" value="Sigma2 domain of RNA polymerase sigma factors"/>
    <property type="match status" value="1"/>
</dbReference>
<dbReference type="Pfam" id="PF04542">
    <property type="entry name" value="Sigma70_r2"/>
    <property type="match status" value="1"/>
</dbReference>
<evidence type="ECO:0000256" key="3">
    <source>
        <dbReference type="ARBA" id="ARBA00023082"/>
    </source>
</evidence>
<evidence type="ECO:0000256" key="4">
    <source>
        <dbReference type="ARBA" id="ARBA00023163"/>
    </source>
</evidence>
<protein>
    <submittedName>
        <fullName evidence="7">RNA polymerase sigma factor</fullName>
    </submittedName>
</protein>
<dbReference type="InterPro" id="IPR014284">
    <property type="entry name" value="RNA_pol_sigma-70_dom"/>
</dbReference>
<dbReference type="NCBIfam" id="TIGR02937">
    <property type="entry name" value="sigma70-ECF"/>
    <property type="match status" value="1"/>
</dbReference>
<feature type="domain" description="RNA polymerase sigma-70 region 2" evidence="5">
    <location>
        <begin position="28"/>
        <end position="95"/>
    </location>
</feature>
<evidence type="ECO:0000256" key="2">
    <source>
        <dbReference type="ARBA" id="ARBA00023015"/>
    </source>
</evidence>
<keyword evidence="4" id="KW-0804">Transcription</keyword>
<accession>A0ABV5KAP8</accession>
<dbReference type="EMBL" id="JBHMDG010000014">
    <property type="protein sequence ID" value="MFB9313807.1"/>
    <property type="molecule type" value="Genomic_DNA"/>
</dbReference>
<keyword evidence="2" id="KW-0805">Transcription regulation</keyword>
<dbReference type="Gene3D" id="1.10.1740.10">
    <property type="match status" value="1"/>
</dbReference>
<dbReference type="Proteomes" id="UP001589750">
    <property type="component" value="Unassembled WGS sequence"/>
</dbReference>
<dbReference type="InterPro" id="IPR039425">
    <property type="entry name" value="RNA_pol_sigma-70-like"/>
</dbReference>
<dbReference type="InterPro" id="IPR013249">
    <property type="entry name" value="RNA_pol_sigma70_r4_t2"/>
</dbReference>
<proteinExistence type="inferred from homology"/>
<evidence type="ECO:0000259" key="5">
    <source>
        <dbReference type="Pfam" id="PF04542"/>
    </source>
</evidence>